<keyword evidence="3" id="KW-1185">Reference proteome</keyword>
<protein>
    <submittedName>
        <fullName evidence="2">Uncharacterized protein</fullName>
    </submittedName>
</protein>
<evidence type="ECO:0000256" key="1">
    <source>
        <dbReference type="SAM" id="MobiDB-lite"/>
    </source>
</evidence>
<organism evidence="2 3">
    <name type="scientific">Penicillium argentinense</name>
    <dbReference type="NCBI Taxonomy" id="1131581"/>
    <lineage>
        <taxon>Eukaryota</taxon>
        <taxon>Fungi</taxon>
        <taxon>Dikarya</taxon>
        <taxon>Ascomycota</taxon>
        <taxon>Pezizomycotina</taxon>
        <taxon>Eurotiomycetes</taxon>
        <taxon>Eurotiomycetidae</taxon>
        <taxon>Eurotiales</taxon>
        <taxon>Aspergillaceae</taxon>
        <taxon>Penicillium</taxon>
    </lineage>
</organism>
<feature type="region of interest" description="Disordered" evidence="1">
    <location>
        <begin position="52"/>
        <end position="74"/>
    </location>
</feature>
<dbReference type="EMBL" id="JAPQKI010000006">
    <property type="protein sequence ID" value="KAJ5095108.1"/>
    <property type="molecule type" value="Genomic_DNA"/>
</dbReference>
<dbReference type="Proteomes" id="UP001149074">
    <property type="component" value="Unassembled WGS sequence"/>
</dbReference>
<dbReference type="GeneID" id="81358871"/>
<evidence type="ECO:0000313" key="3">
    <source>
        <dbReference type="Proteomes" id="UP001149074"/>
    </source>
</evidence>
<name>A0A9W9F7P4_9EURO</name>
<feature type="compositionally biased region" description="Acidic residues" evidence="1">
    <location>
        <begin position="53"/>
        <end position="74"/>
    </location>
</feature>
<accession>A0A9W9F7P4</accession>
<reference evidence="2" key="1">
    <citation type="submission" date="2022-11" db="EMBL/GenBank/DDBJ databases">
        <authorList>
            <person name="Petersen C."/>
        </authorList>
    </citation>
    <scope>NUCLEOTIDE SEQUENCE</scope>
    <source>
        <strain evidence="2">IBT 30761</strain>
    </source>
</reference>
<gene>
    <name evidence="2" type="ORF">N7532_007399</name>
</gene>
<dbReference type="RefSeq" id="XP_056473258.1">
    <property type="nucleotide sequence ID" value="XM_056619892.1"/>
</dbReference>
<dbReference type="AlphaFoldDB" id="A0A9W9F7P4"/>
<sequence length="74" mass="8637">MHDPRHKLDSSQNAKRKDIDNYRDEYTFLHEQRPGQPYNFIVRVHQHAHALDLDADEVERDADEGGPGEDSDHT</sequence>
<proteinExistence type="predicted"/>
<evidence type="ECO:0000313" key="2">
    <source>
        <dbReference type="EMBL" id="KAJ5095108.1"/>
    </source>
</evidence>
<comment type="caution">
    <text evidence="2">The sequence shown here is derived from an EMBL/GenBank/DDBJ whole genome shotgun (WGS) entry which is preliminary data.</text>
</comment>
<reference evidence="2" key="2">
    <citation type="journal article" date="2023" name="IMA Fungus">
        <title>Comparative genomic study of the Penicillium genus elucidates a diverse pangenome and 15 lateral gene transfer events.</title>
        <authorList>
            <person name="Petersen C."/>
            <person name="Sorensen T."/>
            <person name="Nielsen M.R."/>
            <person name="Sondergaard T.E."/>
            <person name="Sorensen J.L."/>
            <person name="Fitzpatrick D.A."/>
            <person name="Frisvad J.C."/>
            <person name="Nielsen K.L."/>
        </authorList>
    </citation>
    <scope>NUCLEOTIDE SEQUENCE</scope>
    <source>
        <strain evidence="2">IBT 30761</strain>
    </source>
</reference>